<reference evidence="1 2" key="1">
    <citation type="submission" date="2019-07" db="EMBL/GenBank/DDBJ databases">
        <title>Rapid identification of Enteric Bacteria from Whole Genome Sequences (WGS) using Average Nucleotide Identity (ANI).</title>
        <authorList>
            <person name="Lane C."/>
        </authorList>
    </citation>
    <scope>NUCLEOTIDE SEQUENCE [LARGE SCALE GENOMIC DNA]</scope>
    <source>
        <strain evidence="1 2">2016D-0084</strain>
    </source>
</reference>
<evidence type="ECO:0008006" key="3">
    <source>
        <dbReference type="Google" id="ProtNLM"/>
    </source>
</evidence>
<dbReference type="RefSeq" id="WP_147555972.1">
    <property type="nucleotide sequence ID" value="NZ_VOWJ01000031.1"/>
</dbReference>
<proteinExistence type="predicted"/>
<gene>
    <name evidence="1" type="ORF">FPD38_06810</name>
</gene>
<comment type="caution">
    <text evidence="1">The sequence shown here is derived from an EMBL/GenBank/DDBJ whole genome shotgun (WGS) entry which is preliminary data.</text>
</comment>
<organism evidence="1 2">
    <name type="scientific">Campylobacter volucris</name>
    <dbReference type="NCBI Taxonomy" id="1031542"/>
    <lineage>
        <taxon>Bacteria</taxon>
        <taxon>Pseudomonadati</taxon>
        <taxon>Campylobacterota</taxon>
        <taxon>Epsilonproteobacteria</taxon>
        <taxon>Campylobacterales</taxon>
        <taxon>Campylobacteraceae</taxon>
        <taxon>Campylobacter</taxon>
    </lineage>
</organism>
<dbReference type="AlphaFoldDB" id="A0A5C7DT12"/>
<dbReference type="Proteomes" id="UP000321629">
    <property type="component" value="Unassembled WGS sequence"/>
</dbReference>
<name>A0A5C7DT12_9BACT</name>
<protein>
    <recommendedName>
        <fullName evidence="3">Ferrochelatase</fullName>
    </recommendedName>
</protein>
<dbReference type="EMBL" id="VOWJ01000031">
    <property type="protein sequence ID" value="TXE86353.1"/>
    <property type="molecule type" value="Genomic_DNA"/>
</dbReference>
<accession>A0A5C7DT12</accession>
<evidence type="ECO:0000313" key="2">
    <source>
        <dbReference type="Proteomes" id="UP000321629"/>
    </source>
</evidence>
<sequence length="313" mass="37028">MNISNFCELINAKILNYGATSSVYDFSIDLNHIKPASVFFARNIEQIDYAIKLGAYVIVSKENTNINDKEVFYLQVDDLEEAIFRFFRFLIQEKSCKFLFCSSVELKFALAFGFKVLQGDIFLDFYTLKNSKENILFCLDDENYILKLSPNYLSLQKNPYEVLGKKSLFYTSLLCKNLYFKDLKFAFFYADIFASYIRFIEDYRFCFTFNDKKLELFDAYFLDNKNQICAFGVSSRVILLVEDEKHFSFIANKIQDLKEYKIALKNSLFCDISYVNLEDLKKNMDFKYCFINENKEEFLNVFLPKDKDYSLFD</sequence>
<evidence type="ECO:0000313" key="1">
    <source>
        <dbReference type="EMBL" id="TXE86353.1"/>
    </source>
</evidence>